<evidence type="ECO:0000313" key="3">
    <source>
        <dbReference type="Proteomes" id="UP001328107"/>
    </source>
</evidence>
<proteinExistence type="predicted"/>
<feature type="compositionally biased region" description="Basic and acidic residues" evidence="1">
    <location>
        <begin position="30"/>
        <end position="45"/>
    </location>
</feature>
<gene>
    <name evidence="2" type="ORF">PMAYCL1PPCAC_23655</name>
</gene>
<evidence type="ECO:0000256" key="1">
    <source>
        <dbReference type="SAM" id="MobiDB-lite"/>
    </source>
</evidence>
<feature type="compositionally biased region" description="Polar residues" evidence="1">
    <location>
        <begin position="1"/>
        <end position="11"/>
    </location>
</feature>
<keyword evidence="3" id="KW-1185">Reference proteome</keyword>
<accession>A0AAN5I6W6</accession>
<feature type="region of interest" description="Disordered" evidence="1">
    <location>
        <begin position="1"/>
        <end position="104"/>
    </location>
</feature>
<feature type="compositionally biased region" description="Basic and acidic residues" evidence="1">
    <location>
        <begin position="78"/>
        <end position="90"/>
    </location>
</feature>
<organism evidence="2 3">
    <name type="scientific">Pristionchus mayeri</name>
    <dbReference type="NCBI Taxonomy" id="1317129"/>
    <lineage>
        <taxon>Eukaryota</taxon>
        <taxon>Metazoa</taxon>
        <taxon>Ecdysozoa</taxon>
        <taxon>Nematoda</taxon>
        <taxon>Chromadorea</taxon>
        <taxon>Rhabditida</taxon>
        <taxon>Rhabditina</taxon>
        <taxon>Diplogasteromorpha</taxon>
        <taxon>Diplogasteroidea</taxon>
        <taxon>Neodiplogasteridae</taxon>
        <taxon>Pristionchus</taxon>
    </lineage>
</organism>
<protein>
    <submittedName>
        <fullName evidence="2">Uncharacterized protein</fullName>
    </submittedName>
</protein>
<dbReference type="EMBL" id="BTRK01000005">
    <property type="protein sequence ID" value="GMR53460.1"/>
    <property type="molecule type" value="Genomic_DNA"/>
</dbReference>
<dbReference type="AlphaFoldDB" id="A0AAN5I6W6"/>
<comment type="caution">
    <text evidence="2">The sequence shown here is derived from an EMBL/GenBank/DDBJ whole genome shotgun (WGS) entry which is preliminary data.</text>
</comment>
<name>A0AAN5I6W6_9BILA</name>
<reference evidence="3" key="1">
    <citation type="submission" date="2022-10" db="EMBL/GenBank/DDBJ databases">
        <title>Genome assembly of Pristionchus species.</title>
        <authorList>
            <person name="Yoshida K."/>
            <person name="Sommer R.J."/>
        </authorList>
    </citation>
    <scope>NUCLEOTIDE SEQUENCE [LARGE SCALE GENOMIC DNA]</scope>
    <source>
        <strain evidence="3">RS5460</strain>
    </source>
</reference>
<feature type="compositionally biased region" description="Pro residues" evidence="1">
    <location>
        <begin position="92"/>
        <end position="104"/>
    </location>
</feature>
<evidence type="ECO:0000313" key="2">
    <source>
        <dbReference type="EMBL" id="GMR53460.1"/>
    </source>
</evidence>
<dbReference type="Proteomes" id="UP001328107">
    <property type="component" value="Unassembled WGS sequence"/>
</dbReference>
<feature type="non-terminal residue" evidence="2">
    <location>
        <position position="1"/>
    </location>
</feature>
<sequence length="104" mass="12003">QVSLRSHSATLKSEAYFTAPEFQSDEEDWDRTLTEDSIERPEDLGHLPSFNRTMPHRLSSFKRSDPTVPVNSPLYVSRPEDDNHHEERRSPRPVPPPRISSPPQ</sequence>